<name>A0ABV5VR96_9BACL</name>
<dbReference type="Proteomes" id="UP001589619">
    <property type="component" value="Unassembled WGS sequence"/>
</dbReference>
<reference evidence="1 2" key="1">
    <citation type="submission" date="2024-09" db="EMBL/GenBank/DDBJ databases">
        <authorList>
            <person name="Sun Q."/>
            <person name="Mori K."/>
        </authorList>
    </citation>
    <scope>NUCLEOTIDE SEQUENCE [LARGE SCALE GENOMIC DNA]</scope>
    <source>
        <strain evidence="1 2">JCM 12520</strain>
    </source>
</reference>
<dbReference type="RefSeq" id="WP_344904983.1">
    <property type="nucleotide sequence ID" value="NZ_BAAAYO010000002.1"/>
</dbReference>
<dbReference type="EMBL" id="JBHMAG010000004">
    <property type="protein sequence ID" value="MFB9750772.1"/>
    <property type="molecule type" value="Genomic_DNA"/>
</dbReference>
<accession>A0ABV5VR96</accession>
<evidence type="ECO:0000313" key="2">
    <source>
        <dbReference type="Proteomes" id="UP001589619"/>
    </source>
</evidence>
<protein>
    <submittedName>
        <fullName evidence="1">Sporulation protein YtxC</fullName>
    </submittedName>
</protein>
<sequence>MELFALTLSKNWDIFADKLYVRLSLAANDLHTAGHRVRFESDAFKTHTTVRCMAVLPDFQLNESGSAVYRMTADTVAAFILDEMEQRLIRDVITGPYRYEEEADISAIEQYCRQVLDQPEPSADMPRSRLRRQKKMTEALFQYLEQNTIINIVGFIRFRLTDYMNELREVAEYAIDEFIMDQQYQEFISLLKYFVYIQETKIPVAHLMHHGGNEFTLYNDQMNPIDTAEFDGFTLELLDKEINFEDMIVSTLISVSPQKIVIHTRDPEEQVIKTIMQIFENRAMVCTYCKLCGSVLSGKNKDQLYP</sequence>
<dbReference type="InterPro" id="IPR014199">
    <property type="entry name" value="Spore_YtxC"/>
</dbReference>
<dbReference type="Pfam" id="PF08812">
    <property type="entry name" value="YtxC"/>
    <property type="match status" value="1"/>
</dbReference>
<comment type="caution">
    <text evidence="1">The sequence shown here is derived from an EMBL/GenBank/DDBJ whole genome shotgun (WGS) entry which is preliminary data.</text>
</comment>
<gene>
    <name evidence="1" type="ORF">ACFFNY_04220</name>
</gene>
<keyword evidence="2" id="KW-1185">Reference proteome</keyword>
<organism evidence="1 2">
    <name type="scientific">Paenibacillus hodogayensis</name>
    <dbReference type="NCBI Taxonomy" id="279208"/>
    <lineage>
        <taxon>Bacteria</taxon>
        <taxon>Bacillati</taxon>
        <taxon>Bacillota</taxon>
        <taxon>Bacilli</taxon>
        <taxon>Bacillales</taxon>
        <taxon>Paenibacillaceae</taxon>
        <taxon>Paenibacillus</taxon>
    </lineage>
</organism>
<proteinExistence type="predicted"/>
<evidence type="ECO:0000313" key="1">
    <source>
        <dbReference type="EMBL" id="MFB9750772.1"/>
    </source>
</evidence>